<dbReference type="AlphaFoldDB" id="A0A2H3J9M1"/>
<organism evidence="2 3">
    <name type="scientific">Wolfiporia cocos (strain MD-104)</name>
    <name type="common">Brown rot fungus</name>
    <dbReference type="NCBI Taxonomy" id="742152"/>
    <lineage>
        <taxon>Eukaryota</taxon>
        <taxon>Fungi</taxon>
        <taxon>Dikarya</taxon>
        <taxon>Basidiomycota</taxon>
        <taxon>Agaricomycotina</taxon>
        <taxon>Agaricomycetes</taxon>
        <taxon>Polyporales</taxon>
        <taxon>Phaeolaceae</taxon>
        <taxon>Wolfiporia</taxon>
    </lineage>
</organism>
<evidence type="ECO:0000259" key="1">
    <source>
        <dbReference type="SMART" id="SM00829"/>
    </source>
</evidence>
<dbReference type="SMART" id="SM00829">
    <property type="entry name" value="PKS_ER"/>
    <property type="match status" value="1"/>
</dbReference>
<dbReference type="CDD" id="cd08267">
    <property type="entry name" value="MDR1"/>
    <property type="match status" value="1"/>
</dbReference>
<dbReference type="InterPro" id="IPR036291">
    <property type="entry name" value="NAD(P)-bd_dom_sf"/>
</dbReference>
<dbReference type="InterPro" id="IPR050700">
    <property type="entry name" value="YIM1/Zinc_Alcohol_DH_Fams"/>
</dbReference>
<dbReference type="EMBL" id="KB467942">
    <property type="protein sequence ID" value="PCH38315.1"/>
    <property type="molecule type" value="Genomic_DNA"/>
</dbReference>
<dbReference type="InterPro" id="IPR011032">
    <property type="entry name" value="GroES-like_sf"/>
</dbReference>
<evidence type="ECO:0000313" key="2">
    <source>
        <dbReference type="EMBL" id="PCH38315.1"/>
    </source>
</evidence>
<dbReference type="Proteomes" id="UP000218811">
    <property type="component" value="Unassembled WGS sequence"/>
</dbReference>
<dbReference type="SUPFAM" id="SSF50129">
    <property type="entry name" value="GroES-like"/>
    <property type="match status" value="1"/>
</dbReference>
<proteinExistence type="predicted"/>
<reference evidence="2 3" key="1">
    <citation type="journal article" date="2012" name="Science">
        <title>The Paleozoic origin of enzymatic lignin decomposition reconstructed from 31 fungal genomes.</title>
        <authorList>
            <person name="Floudas D."/>
            <person name="Binder M."/>
            <person name="Riley R."/>
            <person name="Barry K."/>
            <person name="Blanchette R.A."/>
            <person name="Henrissat B."/>
            <person name="Martinez A.T."/>
            <person name="Otillar R."/>
            <person name="Spatafora J.W."/>
            <person name="Yadav J.S."/>
            <person name="Aerts A."/>
            <person name="Benoit I."/>
            <person name="Boyd A."/>
            <person name="Carlson A."/>
            <person name="Copeland A."/>
            <person name="Coutinho P.M."/>
            <person name="de Vries R.P."/>
            <person name="Ferreira P."/>
            <person name="Findley K."/>
            <person name="Foster B."/>
            <person name="Gaskell J."/>
            <person name="Glotzer D."/>
            <person name="Gorecki P."/>
            <person name="Heitman J."/>
            <person name="Hesse C."/>
            <person name="Hori C."/>
            <person name="Igarashi K."/>
            <person name="Jurgens J.A."/>
            <person name="Kallen N."/>
            <person name="Kersten P."/>
            <person name="Kohler A."/>
            <person name="Kuees U."/>
            <person name="Kumar T.K.A."/>
            <person name="Kuo A."/>
            <person name="LaButti K."/>
            <person name="Larrondo L.F."/>
            <person name="Lindquist E."/>
            <person name="Ling A."/>
            <person name="Lombard V."/>
            <person name="Lucas S."/>
            <person name="Lundell T."/>
            <person name="Martin R."/>
            <person name="McLaughlin D.J."/>
            <person name="Morgenstern I."/>
            <person name="Morin E."/>
            <person name="Murat C."/>
            <person name="Nagy L.G."/>
            <person name="Nolan M."/>
            <person name="Ohm R.A."/>
            <person name="Patyshakuliyeva A."/>
            <person name="Rokas A."/>
            <person name="Ruiz-Duenas F.J."/>
            <person name="Sabat G."/>
            <person name="Salamov A."/>
            <person name="Samejima M."/>
            <person name="Schmutz J."/>
            <person name="Slot J.C."/>
            <person name="St John F."/>
            <person name="Stenlid J."/>
            <person name="Sun H."/>
            <person name="Sun S."/>
            <person name="Syed K."/>
            <person name="Tsang A."/>
            <person name="Wiebenga A."/>
            <person name="Young D."/>
            <person name="Pisabarro A."/>
            <person name="Eastwood D.C."/>
            <person name="Martin F."/>
            <person name="Cullen D."/>
            <person name="Grigoriev I.V."/>
            <person name="Hibbett D.S."/>
        </authorList>
    </citation>
    <scope>NUCLEOTIDE SEQUENCE [LARGE SCALE GENOMIC DNA]</scope>
    <source>
        <strain evidence="2 3">MD-104</strain>
    </source>
</reference>
<protein>
    <submittedName>
        <fullName evidence="2">NAD(P)-binding protein</fullName>
    </submittedName>
</protein>
<evidence type="ECO:0000313" key="3">
    <source>
        <dbReference type="Proteomes" id="UP000218811"/>
    </source>
</evidence>
<gene>
    <name evidence="2" type="ORF">WOLCODRAFT_88011</name>
</gene>
<name>A0A2H3J9M1_WOLCO</name>
<dbReference type="STRING" id="742152.A0A2H3J9M1"/>
<dbReference type="PANTHER" id="PTHR11695:SF294">
    <property type="entry name" value="RETICULON-4-INTERACTING PROTEIN 1, MITOCHONDRIAL"/>
    <property type="match status" value="1"/>
</dbReference>
<dbReference type="Gene3D" id="3.90.180.10">
    <property type="entry name" value="Medium-chain alcohol dehydrogenases, catalytic domain"/>
    <property type="match status" value="1"/>
</dbReference>
<dbReference type="PANTHER" id="PTHR11695">
    <property type="entry name" value="ALCOHOL DEHYDROGENASE RELATED"/>
    <property type="match status" value="1"/>
</dbReference>
<dbReference type="SUPFAM" id="SSF51735">
    <property type="entry name" value="NAD(P)-binding Rossmann-fold domains"/>
    <property type="match status" value="1"/>
</dbReference>
<dbReference type="Pfam" id="PF08240">
    <property type="entry name" value="ADH_N"/>
    <property type="match status" value="1"/>
</dbReference>
<dbReference type="GO" id="GO:0016491">
    <property type="term" value="F:oxidoreductase activity"/>
    <property type="evidence" value="ECO:0007669"/>
    <property type="project" value="InterPro"/>
</dbReference>
<dbReference type="Gene3D" id="3.40.50.720">
    <property type="entry name" value="NAD(P)-binding Rossmann-like Domain"/>
    <property type="match status" value="1"/>
</dbReference>
<dbReference type="InterPro" id="IPR020843">
    <property type="entry name" value="ER"/>
</dbReference>
<sequence>MSIPQTQQAWRATAKGAPGKVLRLDNDVPVPVKLKKGEVLVKVQAAALNPIGYKLMQLLPGFVLKRPYIPEHDFAGVVVDSNGTEYQNGDAVYGFLTVPLFMQTRQGTLAQYIRAPTTHFIRRPDDIPPTQAAGVPLAAMTAYQGLFQVAHLEPEQRVFINGGSTAVGSFAIQLAKAIGCKVTATASGKNEEYVRSLGADEFVDYTKGPLHTALAENSPSPKYHVIFETVGLVDTALYTNSEAYLAPGGVFVSTGPQPKGFDIAGIGKLLWKVFLQPKWLGGTKRTWKMVSVAEKREDLQKITQYITEGKVRPLVDSVYGFEDVPKAYERIMTSRATGKVVIKVDSEAE</sequence>
<dbReference type="Pfam" id="PF13602">
    <property type="entry name" value="ADH_zinc_N_2"/>
    <property type="match status" value="1"/>
</dbReference>
<keyword evidence="3" id="KW-1185">Reference proteome</keyword>
<dbReference type="OMA" id="SGGCGIF"/>
<dbReference type="GO" id="GO:0005739">
    <property type="term" value="C:mitochondrion"/>
    <property type="evidence" value="ECO:0007669"/>
    <property type="project" value="TreeGrafter"/>
</dbReference>
<feature type="domain" description="Enoyl reductase (ER)" evidence="1">
    <location>
        <begin position="19"/>
        <end position="342"/>
    </location>
</feature>
<accession>A0A2H3J9M1</accession>
<dbReference type="OrthoDB" id="3509362at2759"/>
<dbReference type="InterPro" id="IPR013154">
    <property type="entry name" value="ADH-like_N"/>
</dbReference>